<dbReference type="AlphaFoldDB" id="A0A1J9QSY7"/>
<accession>A0A1J9QSY7</accession>
<name>A0A1J9QSY7_9EURO</name>
<comment type="caution">
    <text evidence="1">The sequence shown here is derived from an EMBL/GenBank/DDBJ whole genome shotgun (WGS) entry which is preliminary data.</text>
</comment>
<sequence length="131" mass="15052">MDFKKWSLLRVERHHDEAEEIQHRRLVAVVITHAFSYTIKAGVEYGYVSTGEAFIFLHFKADAPGTVYYYLPVPEQDLGKETGFTGEAEDDDNRLHMTAVGQVLALRAIRTTPHDQEWKDWAASQLNMWVA</sequence>
<dbReference type="Proteomes" id="UP000182235">
    <property type="component" value="Unassembled WGS sequence"/>
</dbReference>
<dbReference type="STRING" id="1447872.A0A1J9QSY7"/>
<dbReference type="VEuPathDB" id="FungiDB:AJ78_01569"/>
<protein>
    <submittedName>
        <fullName evidence="1">Uncharacterized protein</fullName>
    </submittedName>
</protein>
<organism evidence="1 2">
    <name type="scientific">Emergomyces pasteurianus Ep9510</name>
    <dbReference type="NCBI Taxonomy" id="1447872"/>
    <lineage>
        <taxon>Eukaryota</taxon>
        <taxon>Fungi</taxon>
        <taxon>Dikarya</taxon>
        <taxon>Ascomycota</taxon>
        <taxon>Pezizomycotina</taxon>
        <taxon>Eurotiomycetes</taxon>
        <taxon>Eurotiomycetidae</taxon>
        <taxon>Onygenales</taxon>
        <taxon>Ajellomycetaceae</taxon>
        <taxon>Emergomyces</taxon>
    </lineage>
</organism>
<keyword evidence="2" id="KW-1185">Reference proteome</keyword>
<evidence type="ECO:0000313" key="2">
    <source>
        <dbReference type="Proteomes" id="UP000182235"/>
    </source>
</evidence>
<dbReference type="EMBL" id="LGRN01000036">
    <property type="protein sequence ID" value="OJD18389.1"/>
    <property type="molecule type" value="Genomic_DNA"/>
</dbReference>
<proteinExistence type="predicted"/>
<evidence type="ECO:0000313" key="1">
    <source>
        <dbReference type="EMBL" id="OJD18389.1"/>
    </source>
</evidence>
<gene>
    <name evidence="1" type="ORF">AJ78_01569</name>
</gene>
<dbReference type="OrthoDB" id="2156052at2759"/>
<reference evidence="1 2" key="1">
    <citation type="submission" date="2015-07" db="EMBL/GenBank/DDBJ databases">
        <title>Emmonsia species relationships and genome sequence.</title>
        <authorList>
            <consortium name="The Broad Institute Genomics Platform"/>
            <person name="Cuomo C.A."/>
            <person name="Munoz J.F."/>
            <person name="Imamovic A."/>
            <person name="Priest M.E."/>
            <person name="Young S."/>
            <person name="Clay O.K."/>
            <person name="McEwen J.G."/>
        </authorList>
    </citation>
    <scope>NUCLEOTIDE SEQUENCE [LARGE SCALE GENOMIC DNA]</scope>
    <source>
        <strain evidence="1 2">UAMH 9510</strain>
    </source>
</reference>